<evidence type="ECO:0000313" key="1">
    <source>
        <dbReference type="EMBL" id="CAO80778.1"/>
    </source>
</evidence>
<dbReference type="AlphaFoldDB" id="B0VHG3"/>
<dbReference type="EMBL" id="CU466930">
    <property type="protein sequence ID" value="CAO80778.1"/>
    <property type="molecule type" value="Genomic_DNA"/>
</dbReference>
<name>B0VHG3_CLOAI</name>
<dbReference type="KEGG" id="caci:CLOAM0905"/>
<organism evidence="1 2">
    <name type="scientific">Cloacimonas acidaminovorans (strain Evry)</name>
    <dbReference type="NCBI Taxonomy" id="459349"/>
    <lineage>
        <taxon>Bacteria</taxon>
        <taxon>Pseudomonadati</taxon>
        <taxon>Candidatus Cloacimonadota</taxon>
        <taxon>Candidatus Cloacimonadia</taxon>
        <taxon>Candidatus Cloacimonadales</taxon>
        <taxon>Candidatus Cloacimonadaceae</taxon>
        <taxon>Candidatus Cloacimonas</taxon>
    </lineage>
</organism>
<sequence>MRPPKLLFATLELQLAMPIGIPVNKEARHKNEVLYRDLRLSDECGR</sequence>
<proteinExistence type="predicted"/>
<evidence type="ECO:0000313" key="2">
    <source>
        <dbReference type="Proteomes" id="UP000002019"/>
    </source>
</evidence>
<gene>
    <name evidence="1" type="ordered locus">CLOAM0905</name>
</gene>
<dbReference type="Proteomes" id="UP000002019">
    <property type="component" value="Chromosome"/>
</dbReference>
<reference evidence="1 2" key="1">
    <citation type="journal article" date="2008" name="J. Bacteriol.">
        <title>'Candidatus Cloacamonas acidaminovorans': genome sequence reconstruction provides a first glimpse of a new bacterial division.</title>
        <authorList>
            <person name="Pelletier E."/>
            <person name="Kreimeyer A."/>
            <person name="Bocs S."/>
            <person name="Rouy Z."/>
            <person name="Gyapay G."/>
            <person name="Chouari R."/>
            <person name="Riviere D."/>
            <person name="Ganesan A."/>
            <person name="Daegelen P."/>
            <person name="Sghir A."/>
            <person name="Cohen G.N."/>
            <person name="Medigue C."/>
            <person name="Weissenbach J."/>
            <person name="Le Paslier D."/>
        </authorList>
    </citation>
    <scope>NUCLEOTIDE SEQUENCE [LARGE SCALE GENOMIC DNA]</scope>
    <source>
        <strain evidence="2">Evry</strain>
    </source>
</reference>
<keyword evidence="2" id="KW-1185">Reference proteome</keyword>
<protein>
    <submittedName>
        <fullName evidence="1">Uncharacterized protein</fullName>
    </submittedName>
</protein>
<dbReference type="HOGENOM" id="CLU_3181840_0_0_0"/>
<accession>B0VHG3</accession>